<reference evidence="2 4" key="1">
    <citation type="journal article" date="2008" name="Science">
        <title>The Physcomitrella genome reveals evolutionary insights into the conquest of land by plants.</title>
        <authorList>
            <person name="Rensing S."/>
            <person name="Lang D."/>
            <person name="Zimmer A."/>
            <person name="Terry A."/>
            <person name="Salamov A."/>
            <person name="Shapiro H."/>
            <person name="Nishiyama T."/>
            <person name="Perroud P.-F."/>
            <person name="Lindquist E."/>
            <person name="Kamisugi Y."/>
            <person name="Tanahashi T."/>
            <person name="Sakakibara K."/>
            <person name="Fujita T."/>
            <person name="Oishi K."/>
            <person name="Shin-I T."/>
            <person name="Kuroki Y."/>
            <person name="Toyoda A."/>
            <person name="Suzuki Y."/>
            <person name="Hashimoto A."/>
            <person name="Yamaguchi K."/>
            <person name="Sugano A."/>
            <person name="Kohara Y."/>
            <person name="Fujiyama A."/>
            <person name="Anterola A."/>
            <person name="Aoki S."/>
            <person name="Ashton N."/>
            <person name="Barbazuk W.B."/>
            <person name="Barker E."/>
            <person name="Bennetzen J."/>
            <person name="Bezanilla M."/>
            <person name="Blankenship R."/>
            <person name="Cho S.H."/>
            <person name="Dutcher S."/>
            <person name="Estelle M."/>
            <person name="Fawcett J.A."/>
            <person name="Gundlach H."/>
            <person name="Hanada K."/>
            <person name="Heyl A."/>
            <person name="Hicks K.A."/>
            <person name="Hugh J."/>
            <person name="Lohr M."/>
            <person name="Mayer K."/>
            <person name="Melkozernov A."/>
            <person name="Murata T."/>
            <person name="Nelson D."/>
            <person name="Pils B."/>
            <person name="Prigge M."/>
            <person name="Reiss B."/>
            <person name="Renner T."/>
            <person name="Rombauts S."/>
            <person name="Rushton P."/>
            <person name="Sanderfoot A."/>
            <person name="Schween G."/>
            <person name="Shiu S.-H."/>
            <person name="Stueber K."/>
            <person name="Theodoulou F.L."/>
            <person name="Tu H."/>
            <person name="Van de Peer Y."/>
            <person name="Verrier P.J."/>
            <person name="Waters E."/>
            <person name="Wood A."/>
            <person name="Yang L."/>
            <person name="Cove D."/>
            <person name="Cuming A."/>
            <person name="Hasebe M."/>
            <person name="Lucas S."/>
            <person name="Mishler D.B."/>
            <person name="Reski R."/>
            <person name="Grigoriev I."/>
            <person name="Quatrano R.S."/>
            <person name="Boore J.L."/>
        </authorList>
    </citation>
    <scope>NUCLEOTIDE SEQUENCE [LARGE SCALE GENOMIC DNA]</scope>
    <source>
        <strain evidence="3 4">cv. Gransden 2004</strain>
    </source>
</reference>
<reference evidence="3" key="3">
    <citation type="submission" date="2020-12" db="UniProtKB">
        <authorList>
            <consortium name="EnsemblPlants"/>
        </authorList>
    </citation>
    <scope>IDENTIFICATION</scope>
</reference>
<dbReference type="OrthoDB" id="1934555at2759"/>
<dbReference type="RefSeq" id="XP_024374848.1">
    <property type="nucleotide sequence ID" value="XM_024519080.2"/>
</dbReference>
<dbReference type="GeneID" id="112282002"/>
<evidence type="ECO:0000313" key="4">
    <source>
        <dbReference type="Proteomes" id="UP000006727"/>
    </source>
</evidence>
<feature type="compositionally biased region" description="Low complexity" evidence="1">
    <location>
        <begin position="327"/>
        <end position="341"/>
    </location>
</feature>
<feature type="compositionally biased region" description="Basic and acidic residues" evidence="1">
    <location>
        <begin position="1008"/>
        <end position="1022"/>
    </location>
</feature>
<dbReference type="PANTHER" id="PTHR34371">
    <property type="entry name" value="OS01G0551000 PROTEIN"/>
    <property type="match status" value="1"/>
</dbReference>
<organism evidence="2">
    <name type="scientific">Physcomitrium patens</name>
    <name type="common">Spreading-leaved earth moss</name>
    <name type="synonym">Physcomitrella patens</name>
    <dbReference type="NCBI Taxonomy" id="3218"/>
    <lineage>
        <taxon>Eukaryota</taxon>
        <taxon>Viridiplantae</taxon>
        <taxon>Streptophyta</taxon>
        <taxon>Embryophyta</taxon>
        <taxon>Bryophyta</taxon>
        <taxon>Bryophytina</taxon>
        <taxon>Bryopsida</taxon>
        <taxon>Funariidae</taxon>
        <taxon>Funariales</taxon>
        <taxon>Funariaceae</taxon>
        <taxon>Physcomitrium</taxon>
    </lineage>
</organism>
<dbReference type="KEGG" id="ppp:112282002"/>
<accession>A0A2K1KJL2</accession>
<protein>
    <submittedName>
        <fullName evidence="2 3">Uncharacterized protein</fullName>
    </submittedName>
</protein>
<feature type="region of interest" description="Disordered" evidence="1">
    <location>
        <begin position="1041"/>
        <end position="1070"/>
    </location>
</feature>
<feature type="region of interest" description="Disordered" evidence="1">
    <location>
        <begin position="1006"/>
        <end position="1028"/>
    </location>
</feature>
<feature type="region of interest" description="Disordered" evidence="1">
    <location>
        <begin position="400"/>
        <end position="433"/>
    </location>
</feature>
<feature type="region of interest" description="Disordered" evidence="1">
    <location>
        <begin position="1"/>
        <end position="67"/>
    </location>
</feature>
<feature type="compositionally biased region" description="Low complexity" evidence="1">
    <location>
        <begin position="751"/>
        <end position="764"/>
    </location>
</feature>
<feature type="region of interest" description="Disordered" evidence="1">
    <location>
        <begin position="606"/>
        <end position="629"/>
    </location>
</feature>
<proteinExistence type="predicted"/>
<evidence type="ECO:0000313" key="2">
    <source>
        <dbReference type="EMBL" id="PNR53962.1"/>
    </source>
</evidence>
<feature type="compositionally biased region" description="Polar residues" evidence="1">
    <location>
        <begin position="219"/>
        <end position="229"/>
    </location>
</feature>
<gene>
    <name evidence="3" type="primary">LOC112282002</name>
    <name evidence="2" type="ORF">PHYPA_007637</name>
</gene>
<feature type="compositionally biased region" description="Polar residues" evidence="1">
    <location>
        <begin position="773"/>
        <end position="794"/>
    </location>
</feature>
<feature type="region of interest" description="Disordered" evidence="1">
    <location>
        <begin position="278"/>
        <end position="301"/>
    </location>
</feature>
<feature type="compositionally biased region" description="Low complexity" evidence="1">
    <location>
        <begin position="722"/>
        <end position="737"/>
    </location>
</feature>
<feature type="compositionally biased region" description="Basic and acidic residues" evidence="1">
    <location>
        <begin position="400"/>
        <end position="411"/>
    </location>
</feature>
<keyword evidence="4" id="KW-1185">Reference proteome</keyword>
<feature type="compositionally biased region" description="Basic residues" evidence="1">
    <location>
        <begin position="1"/>
        <end position="18"/>
    </location>
</feature>
<feature type="region of interest" description="Disordered" evidence="1">
    <location>
        <begin position="219"/>
        <end position="239"/>
    </location>
</feature>
<feature type="compositionally biased region" description="Basic residues" evidence="1">
    <location>
        <begin position="412"/>
        <end position="421"/>
    </location>
</feature>
<feature type="compositionally biased region" description="Polar residues" evidence="1">
    <location>
        <begin position="1061"/>
        <end position="1070"/>
    </location>
</feature>
<feature type="region of interest" description="Disordered" evidence="1">
    <location>
        <begin position="321"/>
        <end position="353"/>
    </location>
</feature>
<dbReference type="EnsemblPlants" id="Pp3c5_13920V3.1">
    <property type="protein sequence ID" value="Pp3c5_13920V3.1"/>
    <property type="gene ID" value="Pp3c5_13920"/>
</dbReference>
<dbReference type="Pfam" id="PF05097">
    <property type="entry name" value="DUF688"/>
    <property type="match status" value="1"/>
</dbReference>
<dbReference type="Gramene" id="Pp3c5_13920V3.4">
    <property type="protein sequence ID" value="Pp3c5_13920V3.4"/>
    <property type="gene ID" value="Pp3c5_13920"/>
</dbReference>
<dbReference type="AlphaFoldDB" id="A0A2K1KJL2"/>
<dbReference type="Gramene" id="Pp3c5_13920V3.3">
    <property type="protein sequence ID" value="Pp3c5_13920V3.3"/>
    <property type="gene ID" value="Pp3c5_13920"/>
</dbReference>
<feature type="compositionally biased region" description="Polar residues" evidence="1">
    <location>
        <begin position="36"/>
        <end position="46"/>
    </location>
</feature>
<dbReference type="PaxDb" id="3218-PP1S297_25V6.1"/>
<evidence type="ECO:0000313" key="3">
    <source>
        <dbReference type="EnsemblPlants" id="Pp3c5_13920V3.1"/>
    </source>
</evidence>
<dbReference type="EnsemblPlants" id="Pp3c5_13920V3.3">
    <property type="protein sequence ID" value="Pp3c5_13920V3.3"/>
    <property type="gene ID" value="Pp3c5_13920"/>
</dbReference>
<feature type="compositionally biased region" description="Polar residues" evidence="1">
    <location>
        <begin position="56"/>
        <end position="67"/>
    </location>
</feature>
<dbReference type="Proteomes" id="UP000006727">
    <property type="component" value="Chromosome 5"/>
</dbReference>
<dbReference type="PANTHER" id="PTHR34371:SF26">
    <property type="entry name" value="DUF4005 DOMAIN-CONTAINING PROTEIN"/>
    <property type="match status" value="1"/>
</dbReference>
<dbReference type="EnsemblPlants" id="Pp3c5_13920V3.2">
    <property type="protein sequence ID" value="Pp3c5_13920V3.2"/>
    <property type="gene ID" value="Pp3c5_13920"/>
</dbReference>
<feature type="compositionally biased region" description="Polar residues" evidence="1">
    <location>
        <begin position="687"/>
        <end position="699"/>
    </location>
</feature>
<sequence>MERRKGDVKRRTSSRKQRAILNVRQESVRAKEERLSSTAHSTSLNANGGELPLSDFPTQLKDSSLNSRNARVRSDVSVDVNLGKEDCRWPLKCTEVATWASSFRFELDTQDGQKVQAMLEEDACDSRRKTGDENSKETLGGSFRFRNRVLELSGHPVGFLKPPRQLEEALSADRFPACAMTNVHSTNAEQARDELESRDGWELAQAKTRNSLHVAVSVPNSPVMGTNQRKLGDFKSRPSTPGLVSADMVSYQEEMAIMAVERDDLQHKLKSSTQLLKGIDSGENSDSTPVKEHLVPRKSRCSQQGNEFGELDIMPIAIRRRMKDGESQSSRPTRISSSRLSQEQAIAPMSVRSRNGSVQEQIVSIRKQFLDTVENINIPSDDHSPSFSAAIPFKWEVEPGKPKTDAATEKRVKYHKQHKQGTPRSNCLESELHSSQRADEKLIGSQDCGIGNDYGDNRCTSSHRFYDAADSLGHSRQSSLGHSSRRYDSRVTGIDLDGSAASKFLVEQYDTPLGTPSKYVSSPSIAVPFEWEDAPGKAKVESSLAAQSSKTLQLPPRLAAPYSYRSAESLSRELRASHPGLAGFFAPCLSSSAPVLRQSDRVLVQYTSSKSLPPRLPPQASPPEQRRRRHGLVGRCISIPQEGCQVRVIKSFIEDSFNDKVPYPDSSNKAVGDAPSTASSPGLKLGSSISAETTHSPLRTQRGRNRYAPPSPTSILCGPDESSSLTSTSASNTNFSSGDMEDFNGQKHRSASQSESKSSSSYGSIEEGFPETVSPSCSALHTPHSSCRQRSAVDSSGKGPYSCRTRGPLDAMNKLVDKNKSQGLHATTHSSEVCSPTATKYFQSREITEAAIATTTSTSTEDNSCLLDKRRAPTSSGYLNCEGEPLAIKVLPTIQSLLQLDIPNSNEKGSSMCPPRLPYTMPAGAIQVLSSARKSAREQLIQHPSPRFLEYLGRRLGSCHKSGSNSPNPAQRERYMISCHRFAEVSPSSEHANSIGFLSPGVNLEAQQRNEKTPQPKTEPARSRRRARFMSSIGKALKRILKRQRRRKAIEPPSVYRNGPALTTQSSKLN</sequence>
<dbReference type="Gramene" id="Pp3c5_13920V3.2">
    <property type="protein sequence ID" value="Pp3c5_13920V3.2"/>
    <property type="gene ID" value="Pp3c5_13920"/>
</dbReference>
<feature type="compositionally biased region" description="Basic and acidic residues" evidence="1">
    <location>
        <begin position="26"/>
        <end position="35"/>
    </location>
</feature>
<dbReference type="EMBL" id="ABEU02000005">
    <property type="protein sequence ID" value="PNR53962.1"/>
    <property type="molecule type" value="Genomic_DNA"/>
</dbReference>
<dbReference type="InterPro" id="IPR007789">
    <property type="entry name" value="DUF688"/>
</dbReference>
<reference evidence="2 4" key="2">
    <citation type="journal article" date="2018" name="Plant J.">
        <title>The Physcomitrella patens chromosome-scale assembly reveals moss genome structure and evolution.</title>
        <authorList>
            <person name="Lang D."/>
            <person name="Ullrich K.K."/>
            <person name="Murat F."/>
            <person name="Fuchs J."/>
            <person name="Jenkins J."/>
            <person name="Haas F.B."/>
            <person name="Piednoel M."/>
            <person name="Gundlach H."/>
            <person name="Van Bel M."/>
            <person name="Meyberg R."/>
            <person name="Vives C."/>
            <person name="Morata J."/>
            <person name="Symeonidi A."/>
            <person name="Hiss M."/>
            <person name="Muchero W."/>
            <person name="Kamisugi Y."/>
            <person name="Saleh O."/>
            <person name="Blanc G."/>
            <person name="Decker E.L."/>
            <person name="van Gessel N."/>
            <person name="Grimwood J."/>
            <person name="Hayes R.D."/>
            <person name="Graham S.W."/>
            <person name="Gunter L.E."/>
            <person name="McDaniel S.F."/>
            <person name="Hoernstein S.N.W."/>
            <person name="Larsson A."/>
            <person name="Li F.W."/>
            <person name="Perroud P.F."/>
            <person name="Phillips J."/>
            <person name="Ranjan P."/>
            <person name="Rokshar D.S."/>
            <person name="Rothfels C.J."/>
            <person name="Schneider L."/>
            <person name="Shu S."/>
            <person name="Stevenson D.W."/>
            <person name="Thummler F."/>
            <person name="Tillich M."/>
            <person name="Villarreal Aguilar J.C."/>
            <person name="Widiez T."/>
            <person name="Wong G.K."/>
            <person name="Wymore A."/>
            <person name="Zhang Y."/>
            <person name="Zimmer A.D."/>
            <person name="Quatrano R.S."/>
            <person name="Mayer K.F.X."/>
            <person name="Goodstein D."/>
            <person name="Casacuberta J.M."/>
            <person name="Vandepoele K."/>
            <person name="Reski R."/>
            <person name="Cuming A.C."/>
            <person name="Tuskan G.A."/>
            <person name="Maumus F."/>
            <person name="Salse J."/>
            <person name="Schmutz J."/>
            <person name="Rensing S.A."/>
        </authorList>
    </citation>
    <scope>NUCLEOTIDE SEQUENCE [LARGE SCALE GENOMIC DNA]</scope>
    <source>
        <strain evidence="3 4">cv. Gransden 2004</strain>
    </source>
</reference>
<name>A0A2K1KJL2_PHYPA</name>
<dbReference type="Gramene" id="Pp3c5_13920V3.1">
    <property type="protein sequence ID" value="Pp3c5_13920V3.1"/>
    <property type="gene ID" value="Pp3c5_13920"/>
</dbReference>
<evidence type="ECO:0000256" key="1">
    <source>
        <dbReference type="SAM" id="MobiDB-lite"/>
    </source>
</evidence>
<dbReference type="EnsemblPlants" id="Pp3c5_13920V3.4">
    <property type="protein sequence ID" value="Pp3c5_13920V3.4"/>
    <property type="gene ID" value="Pp3c5_13920"/>
</dbReference>
<feature type="region of interest" description="Disordered" evidence="1">
    <location>
        <begin position="664"/>
        <end position="807"/>
    </location>
</feature>